<comment type="caution">
    <text evidence="2">The sequence shown here is derived from an EMBL/GenBank/DDBJ whole genome shotgun (WGS) entry which is preliminary data.</text>
</comment>
<dbReference type="EMBL" id="JBHSMS010000055">
    <property type="protein sequence ID" value="MFC5512814.1"/>
    <property type="molecule type" value="Genomic_DNA"/>
</dbReference>
<reference evidence="3" key="1">
    <citation type="journal article" date="2019" name="Int. J. Syst. Evol. Microbiol.">
        <title>The Global Catalogue of Microorganisms (GCM) 10K type strain sequencing project: providing services to taxonomists for standard genome sequencing and annotation.</title>
        <authorList>
            <consortium name="The Broad Institute Genomics Platform"/>
            <consortium name="The Broad Institute Genome Sequencing Center for Infectious Disease"/>
            <person name="Wu L."/>
            <person name="Ma J."/>
        </authorList>
    </citation>
    <scope>NUCLEOTIDE SEQUENCE [LARGE SCALE GENOMIC DNA]</scope>
    <source>
        <strain evidence="3">CCUG 38813</strain>
    </source>
</reference>
<dbReference type="RefSeq" id="WP_379723804.1">
    <property type="nucleotide sequence ID" value="NZ_JBHSMS010000055.1"/>
</dbReference>
<accession>A0ABW0PQT0</accession>
<organism evidence="2 3">
    <name type="scientific">Massilia jejuensis</name>
    <dbReference type="NCBI Taxonomy" id="648894"/>
    <lineage>
        <taxon>Bacteria</taxon>
        <taxon>Pseudomonadati</taxon>
        <taxon>Pseudomonadota</taxon>
        <taxon>Betaproteobacteria</taxon>
        <taxon>Burkholderiales</taxon>
        <taxon>Oxalobacteraceae</taxon>
        <taxon>Telluria group</taxon>
        <taxon>Massilia</taxon>
    </lineage>
</organism>
<keyword evidence="3" id="KW-1185">Reference proteome</keyword>
<feature type="region of interest" description="Disordered" evidence="1">
    <location>
        <begin position="76"/>
        <end position="99"/>
    </location>
</feature>
<evidence type="ECO:0000256" key="1">
    <source>
        <dbReference type="SAM" id="MobiDB-lite"/>
    </source>
</evidence>
<feature type="region of interest" description="Disordered" evidence="1">
    <location>
        <begin position="1"/>
        <end position="20"/>
    </location>
</feature>
<dbReference type="Proteomes" id="UP001596031">
    <property type="component" value="Unassembled WGS sequence"/>
</dbReference>
<sequence>MSETEKNEAHERRKKAAEAAANEPVVIPTCLATPIWPSPMSIMRWEAHGTPIPPPPEGYKGQIPERYAAHIAWPAGAGAPSDAVEGEEQEEEAVDAPGM</sequence>
<proteinExistence type="predicted"/>
<feature type="compositionally biased region" description="Acidic residues" evidence="1">
    <location>
        <begin position="84"/>
        <end position="99"/>
    </location>
</feature>
<evidence type="ECO:0000313" key="2">
    <source>
        <dbReference type="EMBL" id="MFC5512814.1"/>
    </source>
</evidence>
<feature type="compositionally biased region" description="Basic and acidic residues" evidence="1">
    <location>
        <begin position="1"/>
        <end position="11"/>
    </location>
</feature>
<name>A0ABW0PQT0_9BURK</name>
<evidence type="ECO:0000313" key="3">
    <source>
        <dbReference type="Proteomes" id="UP001596031"/>
    </source>
</evidence>
<protein>
    <submittedName>
        <fullName evidence="2">Uncharacterized protein</fullName>
    </submittedName>
</protein>
<gene>
    <name evidence="2" type="ORF">ACFPOU_17055</name>
</gene>